<dbReference type="Gene3D" id="3.40.50.300">
    <property type="entry name" value="P-loop containing nucleotide triphosphate hydrolases"/>
    <property type="match status" value="1"/>
</dbReference>
<sequence>YIDVYDMTQAVEDGATVKIYYESRIIPVSLPDGLDIDDLVEDIVEGQEDDVASKTKAKWSRIEAITGSQPRLEKLAQDFVKHFETRQEASFGKSM</sequence>
<dbReference type="GO" id="GO:0009307">
    <property type="term" value="P:DNA restriction-modification system"/>
    <property type="evidence" value="ECO:0007669"/>
    <property type="project" value="UniProtKB-KW"/>
</dbReference>
<feature type="non-terminal residue" evidence="3">
    <location>
        <position position="1"/>
    </location>
</feature>
<dbReference type="InterPro" id="IPR040980">
    <property type="entry name" value="SWI2_SNF2"/>
</dbReference>
<organism evidence="3 4">
    <name type="scientific">Staphylococcus pseudintermedius</name>
    <dbReference type="NCBI Taxonomy" id="283734"/>
    <lineage>
        <taxon>Bacteria</taxon>
        <taxon>Bacillati</taxon>
        <taxon>Bacillota</taxon>
        <taxon>Bacilli</taxon>
        <taxon>Bacillales</taxon>
        <taxon>Staphylococcaceae</taxon>
        <taxon>Staphylococcus</taxon>
        <taxon>Staphylococcus intermedius group</taxon>
    </lineage>
</organism>
<name>A0A3D8YIL1_STAPS</name>
<keyword evidence="3" id="KW-0540">Nuclease</keyword>
<gene>
    <name evidence="3" type="ORF">DV961_14695</name>
</gene>
<dbReference type="InterPro" id="IPR027417">
    <property type="entry name" value="P-loop_NTPase"/>
</dbReference>
<feature type="non-terminal residue" evidence="3">
    <location>
        <position position="95"/>
    </location>
</feature>
<dbReference type="InterPro" id="IPR051268">
    <property type="entry name" value="Type-I_R_enzyme_R_subunit"/>
</dbReference>
<evidence type="ECO:0000259" key="2">
    <source>
        <dbReference type="Pfam" id="PF18766"/>
    </source>
</evidence>
<dbReference type="EMBL" id="QQPC01000423">
    <property type="protein sequence ID" value="REA78702.1"/>
    <property type="molecule type" value="Genomic_DNA"/>
</dbReference>
<evidence type="ECO:0000313" key="3">
    <source>
        <dbReference type="EMBL" id="REA78702.1"/>
    </source>
</evidence>
<proteinExistence type="predicted"/>
<protein>
    <submittedName>
        <fullName evidence="3">Restriction endonuclease subunit R</fullName>
    </submittedName>
</protein>
<dbReference type="PANTHER" id="PTHR30195">
    <property type="entry name" value="TYPE I SITE-SPECIFIC DEOXYRIBONUCLEASE PROTEIN SUBUNIT M AND R"/>
    <property type="match status" value="1"/>
</dbReference>
<keyword evidence="1" id="KW-0680">Restriction system</keyword>
<keyword evidence="3" id="KW-0255">Endonuclease</keyword>
<dbReference type="AlphaFoldDB" id="A0A3D8YIL1"/>
<keyword evidence="3" id="KW-0378">Hydrolase</keyword>
<reference evidence="4" key="1">
    <citation type="journal article" date="2018" name="Vet. Microbiol.">
        <title>Molecular epidemiology of methicillin-resistant staphylococci amongst veterinary personnel, personnel-owned pets, patients and the hospital environment of two companion animal veterinary hospitals.</title>
        <authorList>
            <person name="Worthing K.A."/>
            <person name="Brown J."/>
            <person name="Gerber L."/>
            <person name="Abraham S."/>
            <person name="Trott D."/>
            <person name="Norris J.M."/>
        </authorList>
    </citation>
    <scope>NUCLEOTIDE SEQUENCE [LARGE SCALE GENOMIC DNA]</scope>
    <source>
        <strain evidence="4">ST496-2</strain>
    </source>
</reference>
<accession>A0A3D8YIL1</accession>
<evidence type="ECO:0000256" key="1">
    <source>
        <dbReference type="ARBA" id="ARBA00022747"/>
    </source>
</evidence>
<evidence type="ECO:0000313" key="4">
    <source>
        <dbReference type="Proteomes" id="UP000256409"/>
    </source>
</evidence>
<dbReference type="Proteomes" id="UP000256409">
    <property type="component" value="Unassembled WGS sequence"/>
</dbReference>
<dbReference type="GO" id="GO:0004519">
    <property type="term" value="F:endonuclease activity"/>
    <property type="evidence" value="ECO:0007669"/>
    <property type="project" value="UniProtKB-KW"/>
</dbReference>
<dbReference type="PANTHER" id="PTHR30195:SF15">
    <property type="entry name" value="TYPE I RESTRICTION ENZYME HINDI ENDONUCLEASE SUBUNIT"/>
    <property type="match status" value="1"/>
</dbReference>
<feature type="domain" description="SWI2/SNF2 ATPase" evidence="2">
    <location>
        <begin position="1"/>
        <end position="50"/>
    </location>
</feature>
<dbReference type="Pfam" id="PF18766">
    <property type="entry name" value="SWI2_SNF2"/>
    <property type="match status" value="1"/>
</dbReference>
<comment type="caution">
    <text evidence="3">The sequence shown here is derived from an EMBL/GenBank/DDBJ whole genome shotgun (WGS) entry which is preliminary data.</text>
</comment>